<sequence>MVPNGQLCTDPSNTPVACTDVITASYRQSVSADVTGVESCMPQGGIVDKGARSEGPAELIWVRLTNDGRSVETELKNEEGSGS</sequence>
<protein>
    <submittedName>
        <fullName evidence="1">Uncharacterized protein</fullName>
    </submittedName>
</protein>
<comment type="caution">
    <text evidence="1">The sequence shown here is derived from an EMBL/GenBank/DDBJ whole genome shotgun (WGS) entry which is preliminary data.</text>
</comment>
<dbReference type="EMBL" id="JANPWB010000010">
    <property type="protein sequence ID" value="KAJ1143154.1"/>
    <property type="molecule type" value="Genomic_DNA"/>
</dbReference>
<organism evidence="1 2">
    <name type="scientific">Pleurodeles waltl</name>
    <name type="common">Iberian ribbed newt</name>
    <dbReference type="NCBI Taxonomy" id="8319"/>
    <lineage>
        <taxon>Eukaryota</taxon>
        <taxon>Metazoa</taxon>
        <taxon>Chordata</taxon>
        <taxon>Craniata</taxon>
        <taxon>Vertebrata</taxon>
        <taxon>Euteleostomi</taxon>
        <taxon>Amphibia</taxon>
        <taxon>Batrachia</taxon>
        <taxon>Caudata</taxon>
        <taxon>Salamandroidea</taxon>
        <taxon>Salamandridae</taxon>
        <taxon>Pleurodelinae</taxon>
        <taxon>Pleurodeles</taxon>
    </lineage>
</organism>
<dbReference type="AlphaFoldDB" id="A0AAV7QTQ4"/>
<reference evidence="1" key="1">
    <citation type="journal article" date="2022" name="bioRxiv">
        <title>Sequencing and chromosome-scale assembly of the giantPleurodeles waltlgenome.</title>
        <authorList>
            <person name="Brown T."/>
            <person name="Elewa A."/>
            <person name="Iarovenko S."/>
            <person name="Subramanian E."/>
            <person name="Araus A.J."/>
            <person name="Petzold A."/>
            <person name="Susuki M."/>
            <person name="Suzuki K.-i.T."/>
            <person name="Hayashi T."/>
            <person name="Toyoda A."/>
            <person name="Oliveira C."/>
            <person name="Osipova E."/>
            <person name="Leigh N.D."/>
            <person name="Simon A."/>
            <person name="Yun M.H."/>
        </authorList>
    </citation>
    <scope>NUCLEOTIDE SEQUENCE</scope>
    <source>
        <strain evidence="1">20211129_DDA</strain>
        <tissue evidence="1">Liver</tissue>
    </source>
</reference>
<keyword evidence="2" id="KW-1185">Reference proteome</keyword>
<accession>A0AAV7QTQ4</accession>
<dbReference type="Proteomes" id="UP001066276">
    <property type="component" value="Chromosome 6"/>
</dbReference>
<name>A0AAV7QTQ4_PLEWA</name>
<gene>
    <name evidence="1" type="ORF">NDU88_009465</name>
</gene>
<proteinExistence type="predicted"/>
<evidence type="ECO:0000313" key="1">
    <source>
        <dbReference type="EMBL" id="KAJ1143154.1"/>
    </source>
</evidence>
<evidence type="ECO:0000313" key="2">
    <source>
        <dbReference type="Proteomes" id="UP001066276"/>
    </source>
</evidence>